<gene>
    <name evidence="4" type="ORF">MTR65_10375</name>
</gene>
<dbReference type="Gene3D" id="3.30.70.2450">
    <property type="match status" value="1"/>
</dbReference>
<evidence type="ECO:0000256" key="2">
    <source>
        <dbReference type="ARBA" id="ARBA00023027"/>
    </source>
</evidence>
<dbReference type="SUPFAM" id="SSF51905">
    <property type="entry name" value="FAD/NAD(P)-binding domain"/>
    <property type="match status" value="1"/>
</dbReference>
<dbReference type="Pfam" id="PF01494">
    <property type="entry name" value="FAD_binding_3"/>
    <property type="match status" value="1"/>
</dbReference>
<proteinExistence type="predicted"/>
<evidence type="ECO:0000313" key="5">
    <source>
        <dbReference type="Proteomes" id="UP001162802"/>
    </source>
</evidence>
<name>A0ABT0AD13_9SPHN</name>
<keyword evidence="2" id="KW-0520">NAD</keyword>
<dbReference type="Gene3D" id="3.50.50.60">
    <property type="entry name" value="FAD/NAD(P)-binding domain"/>
    <property type="match status" value="1"/>
</dbReference>
<dbReference type="InterPro" id="IPR036188">
    <property type="entry name" value="FAD/NAD-bd_sf"/>
</dbReference>
<organism evidence="4 5">
    <name type="scientific">Novosphingobium mangrovi</name>
    <name type="common">ex Hu et al. 2023</name>
    <dbReference type="NCBI Taxonomy" id="2930094"/>
    <lineage>
        <taxon>Bacteria</taxon>
        <taxon>Pseudomonadati</taxon>
        <taxon>Pseudomonadota</taxon>
        <taxon>Alphaproteobacteria</taxon>
        <taxon>Sphingomonadales</taxon>
        <taxon>Sphingomonadaceae</taxon>
        <taxon>Novosphingobium</taxon>
    </lineage>
</organism>
<evidence type="ECO:0000256" key="1">
    <source>
        <dbReference type="ARBA" id="ARBA00023002"/>
    </source>
</evidence>
<dbReference type="InterPro" id="IPR050631">
    <property type="entry name" value="PheA/TfdB_FAD_monoxygenase"/>
</dbReference>
<keyword evidence="5" id="KW-1185">Reference proteome</keyword>
<dbReference type="EMBL" id="JALHAT010000015">
    <property type="protein sequence ID" value="MCJ1961087.1"/>
    <property type="molecule type" value="Genomic_DNA"/>
</dbReference>
<dbReference type="PANTHER" id="PTHR43476">
    <property type="entry name" value="3-(3-HYDROXY-PHENYL)PROPIONATE/3-HYDROXYCINNAMIC ACID HYDROXYLASE"/>
    <property type="match status" value="1"/>
</dbReference>
<reference evidence="4" key="1">
    <citation type="submission" date="2022-03" db="EMBL/GenBank/DDBJ databases">
        <title>Identification of a novel bacterium isolated from mangrove sediments.</title>
        <authorList>
            <person name="Pan X."/>
        </authorList>
    </citation>
    <scope>NUCLEOTIDE SEQUENCE</scope>
    <source>
        <strain evidence="4">B2637</strain>
    </source>
</reference>
<dbReference type="PANTHER" id="PTHR43476:SF4">
    <property type="entry name" value="BLR0106 PROTEIN"/>
    <property type="match status" value="1"/>
</dbReference>
<evidence type="ECO:0000259" key="3">
    <source>
        <dbReference type="Pfam" id="PF01494"/>
    </source>
</evidence>
<dbReference type="Proteomes" id="UP001162802">
    <property type="component" value="Unassembled WGS sequence"/>
</dbReference>
<dbReference type="GO" id="GO:0004497">
    <property type="term" value="F:monooxygenase activity"/>
    <property type="evidence" value="ECO:0007669"/>
    <property type="project" value="UniProtKB-KW"/>
</dbReference>
<sequence>MAIMNRCEVLVVGAGPVGATCAARLAAMGISVTLIEQEPDCAHDLRASTIHASTLEMLDEIDAAEPLIGMGLKAPIYQMRDRRSGEALRFDLTELSDLTRFPFRLQCEQHYLAKHLATKVQEADGMDVHFGCRLIDARQNGEGIVATVEQDGVQREIAAKFLVGADGSRSVVRKVIGAEFDGFTYEEKFVSMSTRLEIEKAIPDLDYVNYISDPDEWLVLLKVPGIWRVLVPGDGDVSDDDLISDANADQIFNRIVGHGNVETTHRTIYRVHQRVAKKFVEGRMAIIGDAAHLNNPLGGFGMNSGIHDGWNLAEKLWMILRKDADFEALAKFERQRQAVTRSFIQAQTIENMENMGETDQTALAAKREKMRRVQADPEARRAYLLRQAMFSSLAQEREIA</sequence>
<accession>A0ABT0AD13</accession>
<feature type="domain" description="FAD-binding" evidence="3">
    <location>
        <begin position="6"/>
        <end position="345"/>
    </location>
</feature>
<dbReference type="PRINTS" id="PR00420">
    <property type="entry name" value="RNGMNOXGNASE"/>
</dbReference>
<protein>
    <submittedName>
        <fullName evidence="4">FAD-dependent monooxygenase</fullName>
    </submittedName>
</protein>
<evidence type="ECO:0000313" key="4">
    <source>
        <dbReference type="EMBL" id="MCJ1961087.1"/>
    </source>
</evidence>
<comment type="caution">
    <text evidence="4">The sequence shown here is derived from an EMBL/GenBank/DDBJ whole genome shotgun (WGS) entry which is preliminary data.</text>
</comment>
<keyword evidence="1" id="KW-0560">Oxidoreductase</keyword>
<dbReference type="InterPro" id="IPR002938">
    <property type="entry name" value="FAD-bd"/>
</dbReference>
<keyword evidence="4" id="KW-0503">Monooxygenase</keyword>